<keyword evidence="3" id="KW-1185">Reference proteome</keyword>
<accession>A0A3G8ZQQ7</accession>
<dbReference type="InterPro" id="IPR025323">
    <property type="entry name" value="DUF4229"/>
</dbReference>
<keyword evidence="1" id="KW-0472">Membrane</keyword>
<proteinExistence type="predicted"/>
<dbReference type="Proteomes" id="UP000268084">
    <property type="component" value="Chromosome"/>
</dbReference>
<evidence type="ECO:0000313" key="2">
    <source>
        <dbReference type="EMBL" id="AZI59593.1"/>
    </source>
</evidence>
<sequence>MSLAASPASKKRLRKAIAVYTAWRLLLIVVVTAVVSIFLPPIVALVFGIIMQMPLSLLVLTKPRNELSAALETSRNVERANLRAALRGD</sequence>
<keyword evidence="1" id="KW-1133">Transmembrane helix</keyword>
<dbReference type="Pfam" id="PF14012">
    <property type="entry name" value="DUF4229"/>
    <property type="match status" value="1"/>
</dbReference>
<protein>
    <submittedName>
        <fullName evidence="2">DUF4229 domain-containing protein</fullName>
    </submittedName>
</protein>
<evidence type="ECO:0000313" key="3">
    <source>
        <dbReference type="Proteomes" id="UP000268084"/>
    </source>
</evidence>
<organism evidence="2 3">
    <name type="scientific">Nakamurella antarctica</name>
    <dbReference type="NCBI Taxonomy" id="1902245"/>
    <lineage>
        <taxon>Bacteria</taxon>
        <taxon>Bacillati</taxon>
        <taxon>Actinomycetota</taxon>
        <taxon>Actinomycetes</taxon>
        <taxon>Nakamurellales</taxon>
        <taxon>Nakamurellaceae</taxon>
        <taxon>Nakamurella</taxon>
    </lineage>
</organism>
<keyword evidence="1" id="KW-0812">Transmembrane</keyword>
<evidence type="ECO:0000256" key="1">
    <source>
        <dbReference type="SAM" id="Phobius"/>
    </source>
</evidence>
<dbReference type="AlphaFoldDB" id="A0A3G8ZQQ7"/>
<dbReference type="EMBL" id="CP034170">
    <property type="protein sequence ID" value="AZI59593.1"/>
    <property type="molecule type" value="Genomic_DNA"/>
</dbReference>
<reference evidence="2 3" key="1">
    <citation type="submission" date="2018-11" db="EMBL/GenBank/DDBJ databases">
        <authorList>
            <person name="Da X."/>
        </authorList>
    </citation>
    <scope>NUCLEOTIDE SEQUENCE [LARGE SCALE GENOMIC DNA]</scope>
    <source>
        <strain evidence="2 3">S14-144</strain>
    </source>
</reference>
<name>A0A3G8ZQQ7_9ACTN</name>
<gene>
    <name evidence="2" type="ORF">EH165_12035</name>
</gene>
<reference evidence="2 3" key="2">
    <citation type="submission" date="2018-12" db="EMBL/GenBank/DDBJ databases">
        <title>Nakamurella antarcticus sp. nov., isolated from Antarctica South Shetland Islands soil.</title>
        <authorList>
            <person name="Peng F."/>
        </authorList>
    </citation>
    <scope>NUCLEOTIDE SEQUENCE [LARGE SCALE GENOMIC DNA]</scope>
    <source>
        <strain evidence="2 3">S14-144</strain>
    </source>
</reference>
<dbReference type="KEGG" id="nak:EH165_12035"/>
<feature type="transmembrane region" description="Helical" evidence="1">
    <location>
        <begin position="21"/>
        <end position="50"/>
    </location>
</feature>